<evidence type="ECO:0000313" key="2">
    <source>
        <dbReference type="EMBL" id="MFB9313411.1"/>
    </source>
</evidence>
<dbReference type="InterPro" id="IPR027417">
    <property type="entry name" value="P-loop_NTPase"/>
</dbReference>
<dbReference type="Pfam" id="PF13191">
    <property type="entry name" value="AAA_16"/>
    <property type="match status" value="1"/>
</dbReference>
<organism evidence="2 3">
    <name type="scientific">Nocardioides plantarum</name>
    <dbReference type="NCBI Taxonomy" id="29299"/>
    <lineage>
        <taxon>Bacteria</taxon>
        <taxon>Bacillati</taxon>
        <taxon>Actinomycetota</taxon>
        <taxon>Actinomycetes</taxon>
        <taxon>Propionibacteriales</taxon>
        <taxon>Nocardioidaceae</taxon>
        <taxon>Nocardioides</taxon>
    </lineage>
</organism>
<dbReference type="RefSeq" id="WP_140007950.1">
    <property type="nucleotide sequence ID" value="NZ_JBHMDG010000012.1"/>
</dbReference>
<comment type="caution">
    <text evidence="2">The sequence shown here is derived from an EMBL/GenBank/DDBJ whole genome shotgun (WGS) entry which is preliminary data.</text>
</comment>
<dbReference type="InterPro" id="IPR052026">
    <property type="entry name" value="ExeA_AAA_ATPase_DNA-bind"/>
</dbReference>
<dbReference type="Proteomes" id="UP001589750">
    <property type="component" value="Unassembled WGS sequence"/>
</dbReference>
<dbReference type="SUPFAM" id="SSF52540">
    <property type="entry name" value="P-loop containing nucleoside triphosphate hydrolases"/>
    <property type="match status" value="1"/>
</dbReference>
<proteinExistence type="predicted"/>
<accession>A0ABV5K9I8</accession>
<gene>
    <name evidence="2" type="ORF">ACFFRI_10185</name>
</gene>
<dbReference type="PANTHER" id="PTHR35894">
    <property type="entry name" value="GENERAL SECRETION PATHWAY PROTEIN A-RELATED"/>
    <property type="match status" value="1"/>
</dbReference>
<protein>
    <submittedName>
        <fullName evidence="2">AAA family ATPase</fullName>
    </submittedName>
</protein>
<dbReference type="EMBL" id="JBHMDG010000012">
    <property type="protein sequence ID" value="MFB9313411.1"/>
    <property type="molecule type" value="Genomic_DNA"/>
</dbReference>
<name>A0ABV5K9I8_9ACTN</name>
<dbReference type="PANTHER" id="PTHR35894:SF1">
    <property type="entry name" value="PHOSPHORIBULOKINASE _ URIDINE KINASE FAMILY"/>
    <property type="match status" value="1"/>
</dbReference>
<evidence type="ECO:0000259" key="1">
    <source>
        <dbReference type="Pfam" id="PF13191"/>
    </source>
</evidence>
<sequence>MKGLPRSPFRPTFGVNPPTVAGREEPIAEIGDAFEAGPGAAARITLATGARGIGKTVLLNAIEDEARRHGWLVINETLSPGILSRLEDEHVPEAWRRVRAEIGPDPARPRSRRRLTGITLPAGLGGVSSTLDPGEDLVGLRPNLTRLCDVMTERGAGVLLTVDEIHKVSGRARGDFETVAGTIQHLWREERDIAFLAAGLPAAVQDLLTDDVTTFLRRAERITLETLTADEAADALAQPVRRAGREISAQALARAVEAAAGYPYMVQIVGDLAWRVDPRRAEITLDDVESIVPRAIRSLGEKVHRPAVADLSAKDRDFLLAMVPDGRVSQIADVIDRLGVDHAWASRYRQRLLVAGMIRPEGRGRIAYALPYLREFLAGMDV</sequence>
<dbReference type="InterPro" id="IPR041664">
    <property type="entry name" value="AAA_16"/>
</dbReference>
<evidence type="ECO:0000313" key="3">
    <source>
        <dbReference type="Proteomes" id="UP001589750"/>
    </source>
</evidence>
<feature type="domain" description="Orc1-like AAA ATPase" evidence="1">
    <location>
        <begin position="20"/>
        <end position="167"/>
    </location>
</feature>
<dbReference type="Gene3D" id="3.40.50.300">
    <property type="entry name" value="P-loop containing nucleotide triphosphate hydrolases"/>
    <property type="match status" value="1"/>
</dbReference>
<reference evidence="2 3" key="1">
    <citation type="submission" date="2024-09" db="EMBL/GenBank/DDBJ databases">
        <authorList>
            <person name="Sun Q."/>
            <person name="Mori K."/>
        </authorList>
    </citation>
    <scope>NUCLEOTIDE SEQUENCE [LARGE SCALE GENOMIC DNA]</scope>
    <source>
        <strain evidence="2 3">JCM 9626</strain>
    </source>
</reference>
<keyword evidence="3" id="KW-1185">Reference proteome</keyword>